<dbReference type="GO" id="GO:0005886">
    <property type="term" value="C:plasma membrane"/>
    <property type="evidence" value="ECO:0007669"/>
    <property type="project" value="UniProtKB-SubCell"/>
</dbReference>
<keyword evidence="3" id="KW-1003">Cell membrane</keyword>
<dbReference type="InterPro" id="IPR051907">
    <property type="entry name" value="DoxX-like_oxidoreductase"/>
</dbReference>
<dbReference type="OrthoDB" id="9792760at2"/>
<dbReference type="eggNOG" id="COG2259">
    <property type="taxonomic scope" value="Bacteria"/>
</dbReference>
<dbReference type="STRING" id="1304275.C41B8_03516"/>
<evidence type="ECO:0000256" key="2">
    <source>
        <dbReference type="ARBA" id="ARBA00006679"/>
    </source>
</evidence>
<evidence type="ECO:0000313" key="8">
    <source>
        <dbReference type="EMBL" id="KEZ78652.1"/>
    </source>
</evidence>
<keyword evidence="9" id="KW-1185">Reference proteome</keyword>
<comment type="subcellular location">
    <subcellularLocation>
        <location evidence="1">Cell membrane</location>
        <topology evidence="1">Multi-pass membrane protein</topology>
    </subcellularLocation>
</comment>
<evidence type="ECO:0000256" key="4">
    <source>
        <dbReference type="ARBA" id="ARBA00022692"/>
    </source>
</evidence>
<keyword evidence="6 7" id="KW-0472">Membrane</keyword>
<evidence type="ECO:0000313" key="9">
    <source>
        <dbReference type="Proteomes" id="UP000028302"/>
    </source>
</evidence>
<dbReference type="EMBL" id="APNK01000003">
    <property type="protein sequence ID" value="KEZ78652.1"/>
    <property type="molecule type" value="Genomic_DNA"/>
</dbReference>
<dbReference type="Pfam" id="PF07681">
    <property type="entry name" value="DoxX"/>
    <property type="match status" value="1"/>
</dbReference>
<feature type="transmembrane region" description="Helical" evidence="7">
    <location>
        <begin position="119"/>
        <end position="140"/>
    </location>
</feature>
<evidence type="ECO:0000256" key="6">
    <source>
        <dbReference type="ARBA" id="ARBA00023136"/>
    </source>
</evidence>
<organism evidence="8 9">
    <name type="scientific">Salinisphaera hydrothermalis (strain C41B8)</name>
    <dbReference type="NCBI Taxonomy" id="1304275"/>
    <lineage>
        <taxon>Bacteria</taxon>
        <taxon>Pseudomonadati</taxon>
        <taxon>Pseudomonadota</taxon>
        <taxon>Gammaproteobacteria</taxon>
        <taxon>Salinisphaerales</taxon>
        <taxon>Salinisphaeraceae</taxon>
        <taxon>Salinisphaera</taxon>
    </lineage>
</organism>
<dbReference type="AlphaFoldDB" id="A0A084IPL8"/>
<dbReference type="PANTHER" id="PTHR33452:SF1">
    <property type="entry name" value="INNER MEMBRANE PROTEIN YPHA-RELATED"/>
    <property type="match status" value="1"/>
</dbReference>
<feature type="transmembrane region" description="Helical" evidence="7">
    <location>
        <begin position="80"/>
        <end position="99"/>
    </location>
</feature>
<dbReference type="RefSeq" id="WP_051882955.1">
    <property type="nucleotide sequence ID" value="NZ_APNK01000003.1"/>
</dbReference>
<evidence type="ECO:0000256" key="5">
    <source>
        <dbReference type="ARBA" id="ARBA00022989"/>
    </source>
</evidence>
<accession>A0A084IPL8</accession>
<protein>
    <submittedName>
        <fullName evidence="8">DoxX family protein</fullName>
    </submittedName>
</protein>
<keyword evidence="5 7" id="KW-1133">Transmembrane helix</keyword>
<comment type="caution">
    <text evidence="8">The sequence shown here is derived from an EMBL/GenBank/DDBJ whole genome shotgun (WGS) entry which is preliminary data.</text>
</comment>
<reference evidence="8 9" key="1">
    <citation type="submission" date="2013-03" db="EMBL/GenBank/DDBJ databases">
        <title>Salinisphaera hydrothermalis C41B8 Genome Sequencing.</title>
        <authorList>
            <person name="Li C."/>
            <person name="Lai Q."/>
            <person name="Shao Z."/>
        </authorList>
    </citation>
    <scope>NUCLEOTIDE SEQUENCE [LARGE SCALE GENOMIC DNA]</scope>
    <source>
        <strain evidence="8 9">C41B8</strain>
    </source>
</reference>
<name>A0A084IPL8_SALHC</name>
<feature type="transmembrane region" description="Helical" evidence="7">
    <location>
        <begin position="50"/>
        <end position="73"/>
    </location>
</feature>
<keyword evidence="4 7" id="KW-0812">Transmembrane</keyword>
<comment type="similarity">
    <text evidence="2">Belongs to the DoxX family.</text>
</comment>
<evidence type="ECO:0000256" key="3">
    <source>
        <dbReference type="ARBA" id="ARBA00022475"/>
    </source>
</evidence>
<dbReference type="PANTHER" id="PTHR33452">
    <property type="entry name" value="OXIDOREDUCTASE CATD-RELATED"/>
    <property type="match status" value="1"/>
</dbReference>
<proteinExistence type="inferred from homology"/>
<evidence type="ECO:0000256" key="1">
    <source>
        <dbReference type="ARBA" id="ARBA00004651"/>
    </source>
</evidence>
<dbReference type="InterPro" id="IPR032808">
    <property type="entry name" value="DoxX"/>
</dbReference>
<dbReference type="Proteomes" id="UP000028302">
    <property type="component" value="Unassembled WGS sequence"/>
</dbReference>
<sequence>MFDSLLHKSYFQDPLLLAARVLIAWLFLLFGWGKLIGFAGTVAYMQHTGAPVPVLAAAIAVIMEVPVALAIALGLATRPLALLMALYTLGTALIGHPYWTLTGAEQYANQINFYKNIAIIGGLLALYVAGPGRFAVDAWLGRRTGSSRRTAHAA</sequence>
<evidence type="ECO:0000256" key="7">
    <source>
        <dbReference type="SAM" id="Phobius"/>
    </source>
</evidence>
<feature type="transmembrane region" description="Helical" evidence="7">
    <location>
        <begin position="21"/>
        <end position="44"/>
    </location>
</feature>
<gene>
    <name evidence="8" type="ORF">C41B8_03516</name>
</gene>